<gene>
    <name evidence="2" type="ORF">UBAL3_44810007</name>
</gene>
<dbReference type="AlphaFoldDB" id="C6HTU1"/>
<reference evidence="2 3" key="1">
    <citation type="journal article" date="2009" name="Appl. Environ. Microbiol.">
        <title>Community genomic and proteomic analyses of chemoautotrophic iron-oxidizing "Leptospirillum rubarum" (Group II) and "Leptospirillum ferrodiazotrophum" (Group III) bacteria in acid mine drainage biofilms.</title>
        <authorList>
            <person name="Goltsman D.S."/>
            <person name="Denef V.J."/>
            <person name="Singer S.W."/>
            <person name="VerBerkmoes N.C."/>
            <person name="Lefsrud M."/>
            <person name="Mueller R.S."/>
            <person name="Dick G.J."/>
            <person name="Sun C.L."/>
            <person name="Wheeler K.E."/>
            <person name="Zemla A."/>
            <person name="Baker B.J."/>
            <person name="Hauser L."/>
            <person name="Land M."/>
            <person name="Shah M.B."/>
            <person name="Thelen M.P."/>
            <person name="Hettich R.L."/>
            <person name="Banfield J.F."/>
        </authorList>
    </citation>
    <scope>NUCLEOTIDE SEQUENCE [LARGE SCALE GENOMIC DNA]</scope>
</reference>
<dbReference type="Proteomes" id="UP000009374">
    <property type="component" value="Unassembled WGS sequence"/>
</dbReference>
<organism evidence="2 3">
    <name type="scientific">Leptospirillum ferrodiazotrophum</name>
    <dbReference type="NCBI Taxonomy" id="412449"/>
    <lineage>
        <taxon>Bacteria</taxon>
        <taxon>Pseudomonadati</taxon>
        <taxon>Nitrospirota</taxon>
        <taxon>Nitrospiria</taxon>
        <taxon>Nitrospirales</taxon>
        <taxon>Nitrospiraceae</taxon>
        <taxon>Leptospirillum</taxon>
    </lineage>
</organism>
<evidence type="ECO:0000313" key="2">
    <source>
        <dbReference type="EMBL" id="EES53869.1"/>
    </source>
</evidence>
<evidence type="ECO:0000313" key="3">
    <source>
        <dbReference type="Proteomes" id="UP000009374"/>
    </source>
</evidence>
<evidence type="ECO:0000256" key="1">
    <source>
        <dbReference type="SAM" id="MobiDB-lite"/>
    </source>
</evidence>
<name>C6HTU1_9BACT</name>
<accession>C6HTU1</accession>
<evidence type="ECO:0008006" key="4">
    <source>
        <dbReference type="Google" id="ProtNLM"/>
    </source>
</evidence>
<keyword evidence="3" id="KW-1185">Reference proteome</keyword>
<sequence length="136" mass="15684">MKSRQISVGLSDDHYRHLKEMAGSYQVSLSSLAGSMIEEKLSDKGGFEQEVRNSFGNLERRMGKMAYRLARTELLIDEFLDAYLFYTPELPKDDERRAGCYASGKARRKKILEKVKERLSSKEEAVPETEEDRKQV</sequence>
<protein>
    <recommendedName>
        <fullName evidence="4">CopG family transcriptional regulator</fullName>
    </recommendedName>
</protein>
<proteinExistence type="predicted"/>
<feature type="region of interest" description="Disordered" evidence="1">
    <location>
        <begin position="117"/>
        <end position="136"/>
    </location>
</feature>
<dbReference type="EMBL" id="GG693852">
    <property type="protein sequence ID" value="EES53869.1"/>
    <property type="molecule type" value="Genomic_DNA"/>
</dbReference>